<dbReference type="GO" id="GO:0032259">
    <property type="term" value="P:methylation"/>
    <property type="evidence" value="ECO:0007669"/>
    <property type="project" value="UniProtKB-KW"/>
</dbReference>
<dbReference type="Pfam" id="PF13649">
    <property type="entry name" value="Methyltransf_25"/>
    <property type="match status" value="1"/>
</dbReference>
<feature type="domain" description="Methyltransferase" evidence="2">
    <location>
        <begin position="82"/>
        <end position="174"/>
    </location>
</feature>
<protein>
    <submittedName>
        <fullName evidence="3">Class I SAM-dependent methyltransferase</fullName>
    </submittedName>
</protein>
<dbReference type="InterPro" id="IPR041698">
    <property type="entry name" value="Methyltransf_25"/>
</dbReference>
<feature type="region of interest" description="Disordered" evidence="1">
    <location>
        <begin position="1"/>
        <end position="41"/>
    </location>
</feature>
<accession>A0A3D1JDU4</accession>
<dbReference type="Proteomes" id="UP000264141">
    <property type="component" value="Unassembled WGS sequence"/>
</dbReference>
<dbReference type="EMBL" id="DPBP01000009">
    <property type="protein sequence ID" value="HCE16692.1"/>
    <property type="molecule type" value="Genomic_DNA"/>
</dbReference>
<dbReference type="CDD" id="cd02440">
    <property type="entry name" value="AdoMet_MTases"/>
    <property type="match status" value="1"/>
</dbReference>
<keyword evidence="3" id="KW-0489">Methyltransferase</keyword>
<reference evidence="3 4" key="1">
    <citation type="journal article" date="2018" name="Nat. Biotechnol.">
        <title>A standardized bacterial taxonomy based on genome phylogeny substantially revises the tree of life.</title>
        <authorList>
            <person name="Parks D.H."/>
            <person name="Chuvochina M."/>
            <person name="Waite D.W."/>
            <person name="Rinke C."/>
            <person name="Skarshewski A."/>
            <person name="Chaumeil P.A."/>
            <person name="Hugenholtz P."/>
        </authorList>
    </citation>
    <scope>NUCLEOTIDE SEQUENCE [LARGE SCALE GENOMIC DNA]</scope>
    <source>
        <strain evidence="3">UBA8781</strain>
    </source>
</reference>
<dbReference type="InterPro" id="IPR029063">
    <property type="entry name" value="SAM-dependent_MTases_sf"/>
</dbReference>
<sequence>MTESQNSDAGQERIEPFAHSPEEVRARHESNRRGWNEGAAAGYTPEIENTIRFIREGQSNLHPVERTYLAEILPHCDLAIHLQCASGKDTLSLLNEGVKRVVGIDISDVHIENARRTSAALNLPATWIRCDVLDAPHELDDSADLIYTGRGALCWLHDLDAWARVIFRLLKPGGYASIFDDHPITWLFDPQVSTLQYSGYDYFHSCVSEVGWPDTYIGDIGIPVDQQSRKYECLWPISRVFQALTKAGLVVVHLGEHPDPFWEQFPHLPEEIRRKIPNTFSMLARKPRSEVPG</sequence>
<evidence type="ECO:0000313" key="4">
    <source>
        <dbReference type="Proteomes" id="UP000264141"/>
    </source>
</evidence>
<organism evidence="3 4">
    <name type="scientific">Anaerolinea thermolimosa</name>
    <dbReference type="NCBI Taxonomy" id="229919"/>
    <lineage>
        <taxon>Bacteria</taxon>
        <taxon>Bacillati</taxon>
        <taxon>Chloroflexota</taxon>
        <taxon>Anaerolineae</taxon>
        <taxon>Anaerolineales</taxon>
        <taxon>Anaerolineaceae</taxon>
        <taxon>Anaerolinea</taxon>
    </lineage>
</organism>
<comment type="caution">
    <text evidence="3">The sequence shown here is derived from an EMBL/GenBank/DDBJ whole genome shotgun (WGS) entry which is preliminary data.</text>
</comment>
<dbReference type="OrthoDB" id="9774345at2"/>
<evidence type="ECO:0000256" key="1">
    <source>
        <dbReference type="SAM" id="MobiDB-lite"/>
    </source>
</evidence>
<dbReference type="SUPFAM" id="SSF53335">
    <property type="entry name" value="S-adenosyl-L-methionine-dependent methyltransferases"/>
    <property type="match status" value="1"/>
</dbReference>
<dbReference type="Gene3D" id="3.40.50.150">
    <property type="entry name" value="Vaccinia Virus protein VP39"/>
    <property type="match status" value="1"/>
</dbReference>
<feature type="compositionally biased region" description="Basic and acidic residues" evidence="1">
    <location>
        <begin position="10"/>
        <end position="35"/>
    </location>
</feature>
<dbReference type="STRING" id="229919.GCA_001050195_02420"/>
<dbReference type="AlphaFoldDB" id="A0A3D1JDU4"/>
<name>A0A3D1JDU4_9CHLR</name>
<evidence type="ECO:0000259" key="2">
    <source>
        <dbReference type="Pfam" id="PF13649"/>
    </source>
</evidence>
<dbReference type="GO" id="GO:0008168">
    <property type="term" value="F:methyltransferase activity"/>
    <property type="evidence" value="ECO:0007669"/>
    <property type="project" value="UniProtKB-KW"/>
</dbReference>
<evidence type="ECO:0000313" key="3">
    <source>
        <dbReference type="EMBL" id="HCE16692.1"/>
    </source>
</evidence>
<gene>
    <name evidence="3" type="ORF">DEQ80_02415</name>
</gene>
<proteinExistence type="predicted"/>
<dbReference type="RefSeq" id="WP_062194027.1">
    <property type="nucleotide sequence ID" value="NZ_DF967965.1"/>
</dbReference>
<keyword evidence="3" id="KW-0808">Transferase</keyword>